<dbReference type="Gramene" id="rna-AYBTSS11_LOCUS27313">
    <property type="protein sequence ID" value="CAJ1975209.1"/>
    <property type="gene ID" value="gene-AYBTSS11_LOCUS27313"/>
</dbReference>
<evidence type="ECO:0000313" key="2">
    <source>
        <dbReference type="Proteomes" id="UP001189624"/>
    </source>
</evidence>
<accession>A0AA86TIW7</accession>
<organism evidence="1 2">
    <name type="scientific">Sphenostylis stenocarpa</name>
    <dbReference type="NCBI Taxonomy" id="92480"/>
    <lineage>
        <taxon>Eukaryota</taxon>
        <taxon>Viridiplantae</taxon>
        <taxon>Streptophyta</taxon>
        <taxon>Embryophyta</taxon>
        <taxon>Tracheophyta</taxon>
        <taxon>Spermatophyta</taxon>
        <taxon>Magnoliopsida</taxon>
        <taxon>eudicotyledons</taxon>
        <taxon>Gunneridae</taxon>
        <taxon>Pentapetalae</taxon>
        <taxon>rosids</taxon>
        <taxon>fabids</taxon>
        <taxon>Fabales</taxon>
        <taxon>Fabaceae</taxon>
        <taxon>Papilionoideae</taxon>
        <taxon>50 kb inversion clade</taxon>
        <taxon>NPAAA clade</taxon>
        <taxon>indigoferoid/millettioid clade</taxon>
        <taxon>Phaseoleae</taxon>
        <taxon>Sphenostylis</taxon>
    </lineage>
</organism>
<dbReference type="EMBL" id="OY731406">
    <property type="protein sequence ID" value="CAJ1975209.1"/>
    <property type="molecule type" value="Genomic_DNA"/>
</dbReference>
<dbReference type="Proteomes" id="UP001189624">
    <property type="component" value="Chromosome 9"/>
</dbReference>
<dbReference type="AlphaFoldDB" id="A0AA86TIW7"/>
<name>A0AA86TIW7_9FABA</name>
<protein>
    <submittedName>
        <fullName evidence="1">Uncharacterized protein</fullName>
    </submittedName>
</protein>
<gene>
    <name evidence="1" type="ORF">AYBTSS11_LOCUS27313</name>
</gene>
<reference evidence="1" key="1">
    <citation type="submission" date="2023-10" db="EMBL/GenBank/DDBJ databases">
        <authorList>
            <person name="Domelevo Entfellner J.-B."/>
        </authorList>
    </citation>
    <scope>NUCLEOTIDE SEQUENCE</scope>
</reference>
<keyword evidence="2" id="KW-1185">Reference proteome</keyword>
<proteinExistence type="predicted"/>
<sequence length="110" mass="11556">MQSLSLTKRLSNSKLLFRISSNLVAHASSATASPPSPPPPSPSIPASSALANLLTAPWSTTQSRGIALSGSDVRVGNLIGNRGLNVFAFLNSIAPVKELAKPHLRFRLTL</sequence>
<evidence type="ECO:0000313" key="1">
    <source>
        <dbReference type="EMBL" id="CAJ1975209.1"/>
    </source>
</evidence>